<dbReference type="AlphaFoldDB" id="A0A8J2Y921"/>
<comment type="caution">
    <text evidence="6">The sequence shown here is derived from an EMBL/GenBank/DDBJ whole genome shotgun (WGS) entry which is preliminary data.</text>
</comment>
<sequence>MNKWVSITFVLLSTAFLLFSWNIYRDEAVYEKKPADYDAEMQKQGRLVWQKYNCHVCHQLYGLGGFLGPDLTNVSEKGYHYVDAFLKNGAASMPAFNLTEEETNQLFEFLKASNASGSSNPKEYRKLWNGMIEQ</sequence>
<evidence type="ECO:0000256" key="3">
    <source>
        <dbReference type="ARBA" id="ARBA00023004"/>
    </source>
</evidence>
<dbReference type="GO" id="GO:0009055">
    <property type="term" value="F:electron transfer activity"/>
    <property type="evidence" value="ECO:0007669"/>
    <property type="project" value="InterPro"/>
</dbReference>
<proteinExistence type="predicted"/>
<keyword evidence="3 4" id="KW-0408">Iron</keyword>
<evidence type="ECO:0000313" key="7">
    <source>
        <dbReference type="Proteomes" id="UP000652231"/>
    </source>
</evidence>
<keyword evidence="7" id="KW-1185">Reference proteome</keyword>
<evidence type="ECO:0000259" key="5">
    <source>
        <dbReference type="PROSITE" id="PS51007"/>
    </source>
</evidence>
<dbReference type="Pfam" id="PF13442">
    <property type="entry name" value="Cytochrome_CBB3"/>
    <property type="match status" value="1"/>
</dbReference>
<dbReference type="Proteomes" id="UP000652231">
    <property type="component" value="Unassembled WGS sequence"/>
</dbReference>
<dbReference type="PROSITE" id="PS51007">
    <property type="entry name" value="CYTC"/>
    <property type="match status" value="1"/>
</dbReference>
<dbReference type="GO" id="GO:0046872">
    <property type="term" value="F:metal ion binding"/>
    <property type="evidence" value="ECO:0007669"/>
    <property type="project" value="UniProtKB-KW"/>
</dbReference>
<accession>A0A8J2Y921</accession>
<name>A0A8J2Y921_9FLAO</name>
<dbReference type="RefSeq" id="WP_188439296.1">
    <property type="nucleotide sequence ID" value="NZ_BMGK01000002.1"/>
</dbReference>
<evidence type="ECO:0000256" key="1">
    <source>
        <dbReference type="ARBA" id="ARBA00022617"/>
    </source>
</evidence>
<dbReference type="SUPFAM" id="SSF46626">
    <property type="entry name" value="Cytochrome c"/>
    <property type="match status" value="1"/>
</dbReference>
<feature type="domain" description="Cytochrome c" evidence="5">
    <location>
        <begin position="40"/>
        <end position="114"/>
    </location>
</feature>
<keyword evidence="2 4" id="KW-0479">Metal-binding</keyword>
<reference evidence="6" key="1">
    <citation type="journal article" date="2014" name="Int. J. Syst. Evol. Microbiol.">
        <title>Complete genome sequence of Corynebacterium casei LMG S-19264T (=DSM 44701T), isolated from a smear-ripened cheese.</title>
        <authorList>
            <consortium name="US DOE Joint Genome Institute (JGI-PGF)"/>
            <person name="Walter F."/>
            <person name="Albersmeier A."/>
            <person name="Kalinowski J."/>
            <person name="Ruckert C."/>
        </authorList>
    </citation>
    <scope>NUCLEOTIDE SEQUENCE</scope>
    <source>
        <strain evidence="6">CGMCC 1.12924</strain>
    </source>
</reference>
<dbReference type="InterPro" id="IPR009056">
    <property type="entry name" value="Cyt_c-like_dom"/>
</dbReference>
<evidence type="ECO:0000313" key="6">
    <source>
        <dbReference type="EMBL" id="GGD84589.1"/>
    </source>
</evidence>
<dbReference type="EMBL" id="BMGK01000002">
    <property type="protein sequence ID" value="GGD84589.1"/>
    <property type="molecule type" value="Genomic_DNA"/>
</dbReference>
<dbReference type="InterPro" id="IPR036909">
    <property type="entry name" value="Cyt_c-like_dom_sf"/>
</dbReference>
<protein>
    <submittedName>
        <fullName evidence="6">Cytochrome c</fullName>
    </submittedName>
</protein>
<evidence type="ECO:0000256" key="2">
    <source>
        <dbReference type="ARBA" id="ARBA00022723"/>
    </source>
</evidence>
<organism evidence="6 7">
    <name type="scientific">Planktosalinus lacus</name>
    <dbReference type="NCBI Taxonomy" id="1526573"/>
    <lineage>
        <taxon>Bacteria</taxon>
        <taxon>Pseudomonadati</taxon>
        <taxon>Bacteroidota</taxon>
        <taxon>Flavobacteriia</taxon>
        <taxon>Flavobacteriales</taxon>
        <taxon>Flavobacteriaceae</taxon>
        <taxon>Planktosalinus</taxon>
    </lineage>
</organism>
<dbReference type="Gene3D" id="1.10.760.10">
    <property type="entry name" value="Cytochrome c-like domain"/>
    <property type="match status" value="1"/>
</dbReference>
<reference evidence="6" key="2">
    <citation type="submission" date="2020-09" db="EMBL/GenBank/DDBJ databases">
        <authorList>
            <person name="Sun Q."/>
            <person name="Zhou Y."/>
        </authorList>
    </citation>
    <scope>NUCLEOTIDE SEQUENCE</scope>
    <source>
        <strain evidence="6">CGMCC 1.12924</strain>
    </source>
</reference>
<evidence type="ECO:0000256" key="4">
    <source>
        <dbReference type="PROSITE-ProRule" id="PRU00433"/>
    </source>
</evidence>
<dbReference type="GO" id="GO:0020037">
    <property type="term" value="F:heme binding"/>
    <property type="evidence" value="ECO:0007669"/>
    <property type="project" value="InterPro"/>
</dbReference>
<gene>
    <name evidence="6" type="ORF">GCM10011312_05750</name>
</gene>
<keyword evidence="1 4" id="KW-0349">Heme</keyword>